<reference evidence="2 3" key="1">
    <citation type="submission" date="2016-03" db="EMBL/GenBank/DDBJ databases">
        <title>Whole genome sequencing of Grifola frondosa 9006-11.</title>
        <authorList>
            <person name="Min B."/>
            <person name="Park H."/>
            <person name="Kim J.-G."/>
            <person name="Cho H."/>
            <person name="Oh Y.-L."/>
            <person name="Kong W.-S."/>
            <person name="Choi I.-G."/>
        </authorList>
    </citation>
    <scope>NUCLEOTIDE SEQUENCE [LARGE SCALE GENOMIC DNA]</scope>
    <source>
        <strain evidence="2 3">9006-11</strain>
    </source>
</reference>
<dbReference type="AlphaFoldDB" id="A0A1C7LSH6"/>
<accession>A0A1C7LSH6</accession>
<protein>
    <submittedName>
        <fullName evidence="2">Uncharacterized protein</fullName>
    </submittedName>
</protein>
<evidence type="ECO:0000256" key="1">
    <source>
        <dbReference type="SAM" id="MobiDB-lite"/>
    </source>
</evidence>
<comment type="caution">
    <text evidence="2">The sequence shown here is derived from an EMBL/GenBank/DDBJ whole genome shotgun (WGS) entry which is preliminary data.</text>
</comment>
<sequence length="733" mass="80606">MSLVLDQSIAKYSQIQVPKQVQTPARSSSRLPAPTPHSDRLLAFFPHALAYSSLEHLSEIHTGTARMCAARWRLARVDLEPGSCSLRSRRCFRGYREGICVLASSQSRLLAPGTSSVKFTSTAGTRAAIESWHLARVHLEPGSCSLRSRWCFRGYREGTRGILKAHPQTNWSSAVYLVARAPVCNVCLILSHLEAHAGAEITTVDEPFDCYLFVSNQLYDDHGPPRMLSGPAFIRICMTTPSLDDYPEQYAMQEVRELLKAEARGCLKAIATLLTTRYTADFRDCLPAETDAEFAKRWANKMLAERDELVQKHAETTDTCTECLMKAATRIYNWVKAHSKNRKTHAEVTKIAPIPTGRSPRKKSAWNVYRAENPDVTEVPMVTADDGKRHGNLTAFTKMAQLQAEEVNKTTDEVGDTALTVEARRAAKAGQLPDYIRATIDHWQVETGWVSFCFAGGIDDVGELSACAEWTGRDAQGRGFEDILCEKAGWSSEKLRALYLEFLRSIFDPTVKTVDEEAPQPLANEVVCEIARMAVAAGVGQLAPEEVVESVTRSQSELPQPLAEAIAKIAPLRAAEPSQEQNVDPLDEEVMRGLRWRAETTVASVPERAHTGVTKKGTKVATERAPPGLTKKGKKVVTAARAHAGRAPRSKQDTSGRQIGVSTAVVVASESTTSQRTPRARTLTSRALGEFVMSITERKAAQADSGCKNELKQASKGRRVAIEPANKKRAKKA</sequence>
<feature type="region of interest" description="Disordered" evidence="1">
    <location>
        <begin position="699"/>
        <end position="733"/>
    </location>
</feature>
<gene>
    <name evidence="2" type="ORF">A0H81_12437</name>
</gene>
<evidence type="ECO:0000313" key="2">
    <source>
        <dbReference type="EMBL" id="OBZ67805.1"/>
    </source>
</evidence>
<evidence type="ECO:0000313" key="3">
    <source>
        <dbReference type="Proteomes" id="UP000092993"/>
    </source>
</evidence>
<proteinExistence type="predicted"/>
<feature type="compositionally biased region" description="Basic and acidic residues" evidence="1">
    <location>
        <begin position="699"/>
        <end position="713"/>
    </location>
</feature>
<organism evidence="2 3">
    <name type="scientific">Grifola frondosa</name>
    <name type="common">Maitake</name>
    <name type="synonym">Polyporus frondosus</name>
    <dbReference type="NCBI Taxonomy" id="5627"/>
    <lineage>
        <taxon>Eukaryota</taxon>
        <taxon>Fungi</taxon>
        <taxon>Dikarya</taxon>
        <taxon>Basidiomycota</taxon>
        <taxon>Agaricomycotina</taxon>
        <taxon>Agaricomycetes</taxon>
        <taxon>Polyporales</taxon>
        <taxon>Grifolaceae</taxon>
        <taxon>Grifola</taxon>
    </lineage>
</organism>
<name>A0A1C7LSH6_GRIFR</name>
<dbReference type="OMA" id="AFIRICM"/>
<keyword evidence="3" id="KW-1185">Reference proteome</keyword>
<feature type="region of interest" description="Disordered" evidence="1">
    <location>
        <begin position="609"/>
        <end position="636"/>
    </location>
</feature>
<dbReference type="OrthoDB" id="2754443at2759"/>
<dbReference type="Proteomes" id="UP000092993">
    <property type="component" value="Unassembled WGS sequence"/>
</dbReference>
<dbReference type="EMBL" id="LUGG01000023">
    <property type="protein sequence ID" value="OBZ67805.1"/>
    <property type="molecule type" value="Genomic_DNA"/>
</dbReference>